<protein>
    <submittedName>
        <fullName evidence="2">Uncharacterized protein</fullName>
    </submittedName>
</protein>
<feature type="non-terminal residue" evidence="2">
    <location>
        <position position="118"/>
    </location>
</feature>
<feature type="chain" id="PRO_5032343388" evidence="1">
    <location>
        <begin position="19"/>
        <end position="118"/>
    </location>
</feature>
<keyword evidence="3" id="KW-1185">Reference proteome</keyword>
<name>A0A820RL61_9BILA</name>
<dbReference type="AlphaFoldDB" id="A0A820RL61"/>
<comment type="caution">
    <text evidence="2">The sequence shown here is derived from an EMBL/GenBank/DDBJ whole genome shotgun (WGS) entry which is preliminary data.</text>
</comment>
<sequence length="118" mass="13764">MLSIRCLFDLIILHVIFATPQINLHYTINENESYSELQHDCLRAMTSVGEATIIRQIISYCMSELPSIFPIETNNQFSKFTFAELSKLNITSQQLYRWSAPIDIIEDYQYYLNQLSTS</sequence>
<dbReference type="EMBL" id="CAJOBG010044583">
    <property type="protein sequence ID" value="CAF4437440.1"/>
    <property type="molecule type" value="Genomic_DNA"/>
</dbReference>
<feature type="signal peptide" evidence="1">
    <location>
        <begin position="1"/>
        <end position="18"/>
    </location>
</feature>
<accession>A0A820RL61</accession>
<dbReference type="Proteomes" id="UP000663866">
    <property type="component" value="Unassembled WGS sequence"/>
</dbReference>
<evidence type="ECO:0000256" key="1">
    <source>
        <dbReference type="SAM" id="SignalP"/>
    </source>
</evidence>
<organism evidence="2 3">
    <name type="scientific">Rotaria magnacalcarata</name>
    <dbReference type="NCBI Taxonomy" id="392030"/>
    <lineage>
        <taxon>Eukaryota</taxon>
        <taxon>Metazoa</taxon>
        <taxon>Spiralia</taxon>
        <taxon>Gnathifera</taxon>
        <taxon>Rotifera</taxon>
        <taxon>Eurotatoria</taxon>
        <taxon>Bdelloidea</taxon>
        <taxon>Philodinida</taxon>
        <taxon>Philodinidae</taxon>
        <taxon>Rotaria</taxon>
    </lineage>
</organism>
<evidence type="ECO:0000313" key="3">
    <source>
        <dbReference type="Proteomes" id="UP000663866"/>
    </source>
</evidence>
<gene>
    <name evidence="2" type="ORF">OVN521_LOCUS37089</name>
</gene>
<proteinExistence type="predicted"/>
<evidence type="ECO:0000313" key="2">
    <source>
        <dbReference type="EMBL" id="CAF4437440.1"/>
    </source>
</evidence>
<reference evidence="2" key="1">
    <citation type="submission" date="2021-02" db="EMBL/GenBank/DDBJ databases">
        <authorList>
            <person name="Nowell W R."/>
        </authorList>
    </citation>
    <scope>NUCLEOTIDE SEQUENCE</scope>
</reference>
<keyword evidence="1" id="KW-0732">Signal</keyword>